<dbReference type="InterPro" id="IPR004809">
    <property type="entry name" value="Gln_synth_I"/>
</dbReference>
<keyword evidence="3" id="KW-0547">Nucleotide-binding</keyword>
<evidence type="ECO:0000313" key="13">
    <source>
        <dbReference type="EMBL" id="CAI8050821.1"/>
    </source>
</evidence>
<feature type="domain" description="GS beta-grasp" evidence="11">
    <location>
        <begin position="38"/>
        <end position="124"/>
    </location>
</feature>
<dbReference type="PANTHER" id="PTHR43407">
    <property type="entry name" value="GLUTAMINE SYNTHETASE"/>
    <property type="match status" value="1"/>
</dbReference>
<dbReference type="GO" id="GO:0004356">
    <property type="term" value="F:glutamine synthetase activity"/>
    <property type="evidence" value="ECO:0007669"/>
    <property type="project" value="InterPro"/>
</dbReference>
<dbReference type="Pfam" id="PF03951">
    <property type="entry name" value="Gln-synt_N"/>
    <property type="match status" value="1"/>
</dbReference>
<evidence type="ECO:0000256" key="9">
    <source>
        <dbReference type="PROSITE-ProRule" id="PRU01330"/>
    </source>
</evidence>
<proteinExistence type="inferred from homology"/>
<dbReference type="Proteomes" id="UP001174909">
    <property type="component" value="Unassembled WGS sequence"/>
</dbReference>
<dbReference type="InterPro" id="IPR036651">
    <property type="entry name" value="Gln_synt_N_sf"/>
</dbReference>
<evidence type="ECO:0000256" key="7">
    <source>
        <dbReference type="ARBA" id="ARBA00039404"/>
    </source>
</evidence>
<dbReference type="PANTHER" id="PTHR43407:SF1">
    <property type="entry name" value="LENGSIN"/>
    <property type="match status" value="1"/>
</dbReference>
<evidence type="ECO:0000256" key="6">
    <source>
        <dbReference type="ARBA" id="ARBA00038790"/>
    </source>
</evidence>
<dbReference type="InterPro" id="IPR008146">
    <property type="entry name" value="Gln_synth_cat_dom"/>
</dbReference>
<dbReference type="GO" id="GO:0016020">
    <property type="term" value="C:membrane"/>
    <property type="evidence" value="ECO:0007669"/>
    <property type="project" value="TreeGrafter"/>
</dbReference>
<evidence type="ECO:0000256" key="1">
    <source>
        <dbReference type="ARBA" id="ARBA00009897"/>
    </source>
</evidence>
<keyword evidence="14" id="KW-1185">Reference proteome</keyword>
<dbReference type="Pfam" id="PF00120">
    <property type="entry name" value="Gln-synt_C"/>
    <property type="match status" value="1"/>
</dbReference>
<dbReference type="EMBL" id="CASHTH010003886">
    <property type="protein sequence ID" value="CAI8050821.1"/>
    <property type="molecule type" value="Genomic_DNA"/>
</dbReference>
<evidence type="ECO:0000259" key="11">
    <source>
        <dbReference type="PROSITE" id="PS51986"/>
    </source>
</evidence>
<dbReference type="SUPFAM" id="SSF54368">
    <property type="entry name" value="Glutamine synthetase, N-terminal domain"/>
    <property type="match status" value="1"/>
</dbReference>
<dbReference type="PROSITE" id="PS00180">
    <property type="entry name" value="GLNA_1"/>
    <property type="match status" value="1"/>
</dbReference>
<dbReference type="Gene3D" id="3.10.20.70">
    <property type="entry name" value="Glutamine synthetase, N-terminal domain"/>
    <property type="match status" value="1"/>
</dbReference>
<dbReference type="Gene3D" id="3.30.590.10">
    <property type="entry name" value="Glutamine synthetase/guanido kinase, catalytic domain"/>
    <property type="match status" value="1"/>
</dbReference>
<sequence length="497" mass="56232">MKDIFVLRQRELPYRVIDGEPVQVSFSSEDVFAKIKEENIKFLDLQFTGLTGRFHHTTISTNMFTPKQMKDGLPKLDGSSILGFTSIDDSDLILKPDPSTFAVIPWYEENKTARLLCDVYWGAGRGRLSRDPRGIAQGAEEWVKTAGFDYSAWGPEVEFFVFDKAHWDVLTPYKGQSYSIESVEAPWSQEGTGYPMGLQEGYYPSTPSDTLTPFRNECVNVLSENFGILCDNHHHEVATAGQCEIDIKYDYLTNSADATQSYKFVIRNIAKRFGKIATMMPKPISMDSGSGMHTNVSLWKDDENVFFEEGQDGELSQVGRYFCGGILDHANALCAISNPTTNSYHRLVPGYEAPVYVAWSGSNRSAIVRIPRHFEGRDYAHLKRLEFRAPDPSANPYLVFSSVLAAGIDGVKKKTDPGDQVKEDIFKMTKEERRKHGIGVLPASLGEALLELESDRIFLKPIFKDEVIDKIIELERKDQRDIAVRPHPHEFYLYFDV</sequence>
<comment type="function">
    <text evidence="5">May act as a component of the cytoskeleton or as a chaperone for the reorganization of intermediate filament proteins during terminal differentiation in the lens. Does not seem to have enzymatic activity.</text>
</comment>
<comment type="similarity">
    <text evidence="1 9 10">Belongs to the glutamine synthetase family.</text>
</comment>
<evidence type="ECO:0000313" key="14">
    <source>
        <dbReference type="Proteomes" id="UP001174909"/>
    </source>
</evidence>
<dbReference type="AlphaFoldDB" id="A0AA35TNG1"/>
<dbReference type="GO" id="GO:0005524">
    <property type="term" value="F:ATP binding"/>
    <property type="evidence" value="ECO:0007669"/>
    <property type="project" value="UniProtKB-KW"/>
</dbReference>
<dbReference type="InterPro" id="IPR008147">
    <property type="entry name" value="Gln_synt_N"/>
</dbReference>
<organism evidence="13 14">
    <name type="scientific">Geodia barretti</name>
    <name type="common">Barrett's horny sponge</name>
    <dbReference type="NCBI Taxonomy" id="519541"/>
    <lineage>
        <taxon>Eukaryota</taxon>
        <taxon>Metazoa</taxon>
        <taxon>Porifera</taxon>
        <taxon>Demospongiae</taxon>
        <taxon>Heteroscleromorpha</taxon>
        <taxon>Tetractinellida</taxon>
        <taxon>Astrophorina</taxon>
        <taxon>Geodiidae</taxon>
        <taxon>Geodia</taxon>
    </lineage>
</organism>
<evidence type="ECO:0000256" key="8">
    <source>
        <dbReference type="ARBA" id="ARBA00042675"/>
    </source>
</evidence>
<keyword evidence="2" id="KW-0436">Ligase</keyword>
<evidence type="ECO:0000256" key="3">
    <source>
        <dbReference type="ARBA" id="ARBA00022741"/>
    </source>
</evidence>
<evidence type="ECO:0000256" key="10">
    <source>
        <dbReference type="RuleBase" id="RU000384"/>
    </source>
</evidence>
<evidence type="ECO:0000256" key="5">
    <source>
        <dbReference type="ARBA" id="ARBA00037583"/>
    </source>
</evidence>
<evidence type="ECO:0000259" key="12">
    <source>
        <dbReference type="PROSITE" id="PS51987"/>
    </source>
</evidence>
<dbReference type="SMART" id="SM01230">
    <property type="entry name" value="Gln-synt_C"/>
    <property type="match status" value="1"/>
</dbReference>
<evidence type="ECO:0000256" key="4">
    <source>
        <dbReference type="ARBA" id="ARBA00022840"/>
    </source>
</evidence>
<dbReference type="PROSITE" id="PS51987">
    <property type="entry name" value="GS_CATALYTIC"/>
    <property type="match status" value="1"/>
</dbReference>
<dbReference type="GO" id="GO:0006542">
    <property type="term" value="P:glutamine biosynthetic process"/>
    <property type="evidence" value="ECO:0007669"/>
    <property type="project" value="InterPro"/>
</dbReference>
<comment type="caution">
    <text evidence="13">The sequence shown here is derived from an EMBL/GenBank/DDBJ whole genome shotgun (WGS) entry which is preliminary data.</text>
</comment>
<keyword evidence="4" id="KW-0067">ATP-binding</keyword>
<evidence type="ECO:0000256" key="2">
    <source>
        <dbReference type="ARBA" id="ARBA00022598"/>
    </source>
</evidence>
<gene>
    <name evidence="13" type="ORF">GBAR_LOCUS27875</name>
</gene>
<dbReference type="PROSITE" id="PS51986">
    <property type="entry name" value="GS_BETA_GRASP"/>
    <property type="match status" value="1"/>
</dbReference>
<reference evidence="13" key="1">
    <citation type="submission" date="2023-03" db="EMBL/GenBank/DDBJ databases">
        <authorList>
            <person name="Steffen K."/>
            <person name="Cardenas P."/>
        </authorList>
    </citation>
    <scope>NUCLEOTIDE SEQUENCE</scope>
</reference>
<dbReference type="GO" id="GO:0005737">
    <property type="term" value="C:cytoplasm"/>
    <property type="evidence" value="ECO:0007669"/>
    <property type="project" value="TreeGrafter"/>
</dbReference>
<accession>A0AA35TNG1</accession>
<dbReference type="InterPro" id="IPR014746">
    <property type="entry name" value="Gln_synth/guanido_kin_cat_dom"/>
</dbReference>
<dbReference type="InterPro" id="IPR027302">
    <property type="entry name" value="Gln_synth_N_conserv_site"/>
</dbReference>
<protein>
    <recommendedName>
        <fullName evidence="7">Lengsin</fullName>
    </recommendedName>
    <alternativeName>
        <fullName evidence="8">Glutamate-ammonia ligase domain-containing protein 1</fullName>
    </alternativeName>
</protein>
<name>A0AA35TNG1_GEOBA</name>
<dbReference type="GO" id="GO:0019740">
    <property type="term" value="P:nitrogen utilization"/>
    <property type="evidence" value="ECO:0007669"/>
    <property type="project" value="TreeGrafter"/>
</dbReference>
<dbReference type="SUPFAM" id="SSF55931">
    <property type="entry name" value="Glutamine synthetase/guanido kinase"/>
    <property type="match status" value="1"/>
</dbReference>
<feature type="domain" description="GS catalytic" evidence="12">
    <location>
        <begin position="132"/>
        <end position="497"/>
    </location>
</feature>
<dbReference type="NCBIfam" id="TIGR00653">
    <property type="entry name" value="GlnA"/>
    <property type="match status" value="1"/>
</dbReference>
<comment type="subunit">
    <text evidence="6">Dodecamer. Interacts with BFSP2 and VIM.</text>
</comment>